<dbReference type="InterPro" id="IPR058922">
    <property type="entry name" value="WHD_DRP"/>
</dbReference>
<dbReference type="Pfam" id="PF00931">
    <property type="entry name" value="NB-ARC"/>
    <property type="match status" value="1"/>
</dbReference>
<evidence type="ECO:0000313" key="15">
    <source>
        <dbReference type="EMBL" id="ONM19547.1"/>
    </source>
</evidence>
<dbReference type="OMA" id="FRMDIAL"/>
<dbReference type="FunFam" id="1.20.1160.11:FF:000001">
    <property type="entry name" value="Paired amphipathic helix protein Sin3"/>
    <property type="match status" value="1"/>
</dbReference>
<dbReference type="Proteomes" id="UP000007305">
    <property type="component" value="Chromosome 2"/>
</dbReference>
<evidence type="ECO:0000259" key="13">
    <source>
        <dbReference type="Pfam" id="PF23559"/>
    </source>
</evidence>
<dbReference type="InterPro" id="IPR055414">
    <property type="entry name" value="LRR_R13L4/SHOC2-like"/>
</dbReference>
<dbReference type="InterPro" id="IPR027417">
    <property type="entry name" value="P-loop_NTPase"/>
</dbReference>
<evidence type="ECO:0000259" key="12">
    <source>
        <dbReference type="Pfam" id="PF18052"/>
    </source>
</evidence>
<dbReference type="SMR" id="A0A1D6EHE5"/>
<dbReference type="InterPro" id="IPR042197">
    <property type="entry name" value="Apaf_helical"/>
</dbReference>
<evidence type="ECO:0007829" key="18">
    <source>
        <dbReference type="PeptideAtlas" id="A0A1D6EHE5"/>
    </source>
</evidence>
<keyword evidence="7 10" id="KW-0175">Coiled coil</keyword>
<keyword evidence="5" id="KW-0547">Nucleotide-binding</keyword>
<dbReference type="FunFam" id="3.40.50.300:FF:001091">
    <property type="entry name" value="Probable disease resistance protein At1g61300"/>
    <property type="match status" value="1"/>
</dbReference>
<dbReference type="GO" id="GO:0098542">
    <property type="term" value="P:defense response to other organism"/>
    <property type="evidence" value="ECO:0000318"/>
    <property type="project" value="GO_Central"/>
</dbReference>
<comment type="similarity">
    <text evidence="2">Belongs to the disease resistance NB-LRR family.</text>
</comment>
<dbReference type="AlphaFoldDB" id="A0A1D6EHE5"/>
<keyword evidence="3" id="KW-0433">Leucine-rich repeat</keyword>
<evidence type="ECO:0000259" key="14">
    <source>
        <dbReference type="Pfam" id="PF23598"/>
    </source>
</evidence>
<dbReference type="Pfam" id="PF23598">
    <property type="entry name" value="LRR_14"/>
    <property type="match status" value="1"/>
</dbReference>
<organism evidence="15">
    <name type="scientific">Zea mays</name>
    <name type="common">Maize</name>
    <dbReference type="NCBI Taxonomy" id="4577"/>
    <lineage>
        <taxon>Eukaryota</taxon>
        <taxon>Viridiplantae</taxon>
        <taxon>Streptophyta</taxon>
        <taxon>Embryophyta</taxon>
        <taxon>Tracheophyta</taxon>
        <taxon>Spermatophyta</taxon>
        <taxon>Magnoliopsida</taxon>
        <taxon>Liliopsida</taxon>
        <taxon>Poales</taxon>
        <taxon>Poaceae</taxon>
        <taxon>PACMAD clade</taxon>
        <taxon>Panicoideae</taxon>
        <taxon>Andropogonodae</taxon>
        <taxon>Andropogoneae</taxon>
        <taxon>Tripsacinae</taxon>
        <taxon>Zea</taxon>
    </lineage>
</organism>
<evidence type="ECO:0000259" key="11">
    <source>
        <dbReference type="Pfam" id="PF00931"/>
    </source>
</evidence>
<dbReference type="GO" id="GO:0006355">
    <property type="term" value="P:regulation of DNA-templated transcription"/>
    <property type="evidence" value="ECO:0007669"/>
    <property type="project" value="InterPro"/>
</dbReference>
<evidence type="ECO:0000256" key="9">
    <source>
        <dbReference type="PROSITE-ProRule" id="PRU00810"/>
    </source>
</evidence>
<keyword evidence="4" id="KW-0677">Repeat</keyword>
<dbReference type="Pfam" id="PF23559">
    <property type="entry name" value="WHD_DRP"/>
    <property type="match status" value="1"/>
</dbReference>
<sequence>MEFATGAMGTLLPKLGMLLQEELHLKNNVKEGIKSLTAELESMQAALVKVSDVPLDQLDPNVKIWANEVRGLSYDIEDRLDSFKVRMEGLDSTKRKTIMGFIQQTRGLVTKFKIRHVIFDDIKDFGSQVKEVKERYDRYKVHDVVANPIATTVDPRLLAMYNKVSDLVGIDEEAKELMNNLFEDGDEPAKKIKTVSVVGFGGLGKTTLVKAVYDKVKKEFDCSAFVSIGQKCDLKKVFKDVLYDLDKQNHENIIASEMDEKQLIDKLQEFLADKRYLVVIDDIWDISTWKLIRCALVESNPGSRIIITTRICEVAKKVGGVYNKKPLSLDDSKTLFYTRVFAGESMSLDNISGEVCNKILRKCGGVPLSIITIASLLVGKQREDWSKVYDYIGFGHEDNEVIGNMRKILAFSYYNLPPYLKTCLLHLSIFPEDHKIEKNSLIWRWIAEGFVIGREELGLFEVGESYFNELINRSMIRWIELSSRSKIRDGCGIHDMVLDLIRTLSGEVNLVTVSDVEQQCTTSSSYSPVRSISARRLAFHKKRSIEHNPGTEIGQVRSFNAFNCSGSRMPRLLSFRVLRVLALENCNFSAGNCCLGNIGKLHQLRYLGLVETSIRDDLLPGETGRLKFLQTLDVRRSGIKILPASVGELRKLMCLRATEGTRMMAEIGKLASLEELEVHSVDKSPNFATGLGQLTKVRVLEIHFDEMDESTEKALMESLRNLRKIQSLQIWSKKERTIDLGGLLEDWTPTPSNLRQLMLRGIHLPRRPSWIDPSCVPLLSYLSLTVQAVQVQDLEILGRLPLLSYLYIWSEGINCLSYTATSRDEFQNLRYLDTNLEIMCGQQGALPMVEKLTCRASMGKYVAFARSSMPFDDGSVVNPAAVAEAELPVILPLDIGWPVNMPCLRGITYLLDYQDCSAKEWAHVETLLMHVRKIHPNCPPFRIKKNCRDKEITMIDAIIYLEDVKDVFKDNPSKYSEFLDLLQDYRRDRIKIKDLIIRLKTLFTGHDPNLILDFSVFLPGEWAITLGDL</sequence>
<dbReference type="InterPro" id="IPR032675">
    <property type="entry name" value="LRR_dom_sf"/>
</dbReference>
<dbReference type="Gene3D" id="1.10.10.10">
    <property type="entry name" value="Winged helix-like DNA-binding domain superfamily/Winged helix DNA-binding domain"/>
    <property type="match status" value="1"/>
</dbReference>
<keyword evidence="17" id="KW-1185">Reference proteome</keyword>
<dbReference type="SUPFAM" id="SSF52047">
    <property type="entry name" value="RNI-like"/>
    <property type="match status" value="1"/>
</dbReference>
<protein>
    <recommendedName>
        <fullName evidence="19">Disease resistance protein RPM1</fullName>
    </recommendedName>
</protein>
<evidence type="ECO:0008006" key="19">
    <source>
        <dbReference type="Google" id="ProtNLM"/>
    </source>
</evidence>
<dbReference type="Gene3D" id="3.40.50.300">
    <property type="entry name" value="P-loop containing nucleotide triphosphate hydrolases"/>
    <property type="match status" value="1"/>
</dbReference>
<feature type="coiled-coil region" evidence="10">
    <location>
        <begin position="26"/>
        <end position="53"/>
    </location>
</feature>
<dbReference type="InterPro" id="IPR038005">
    <property type="entry name" value="RX-like_CC"/>
</dbReference>
<proteinExistence type="evidence at protein level"/>
<dbReference type="SUPFAM" id="SSF47762">
    <property type="entry name" value="PAH2 domain"/>
    <property type="match status" value="1"/>
</dbReference>
<feature type="domain" description="NB-ARC" evidence="11">
    <location>
        <begin position="174"/>
        <end position="344"/>
    </location>
</feature>
<dbReference type="InterPro" id="IPR003822">
    <property type="entry name" value="PAH"/>
</dbReference>
<dbReference type="Gene3D" id="1.20.1160.11">
    <property type="entry name" value="Paired amphipathic helix"/>
    <property type="match status" value="1"/>
</dbReference>
<dbReference type="InterPro" id="IPR002182">
    <property type="entry name" value="NB-ARC"/>
</dbReference>
<dbReference type="FunFam" id="1.10.10.10:FF:000322">
    <property type="entry name" value="Probable disease resistance protein At1g63360"/>
    <property type="match status" value="1"/>
</dbReference>
<dbReference type="GO" id="GO:0043531">
    <property type="term" value="F:ADP binding"/>
    <property type="evidence" value="ECO:0007669"/>
    <property type="project" value="InterPro"/>
</dbReference>
<evidence type="ECO:0000256" key="10">
    <source>
        <dbReference type="SAM" id="Coils"/>
    </source>
</evidence>
<dbReference type="Gene3D" id="3.80.10.10">
    <property type="entry name" value="Ribonuclease Inhibitor"/>
    <property type="match status" value="1"/>
</dbReference>
<dbReference type="GO" id="GO:0005634">
    <property type="term" value="C:nucleus"/>
    <property type="evidence" value="ECO:0007669"/>
    <property type="project" value="UniProtKB-SubCell"/>
</dbReference>
<evidence type="ECO:0000313" key="17">
    <source>
        <dbReference type="Proteomes" id="UP000007305"/>
    </source>
</evidence>
<dbReference type="eggNOG" id="KOG4658">
    <property type="taxonomic scope" value="Eukaryota"/>
</dbReference>
<reference evidence="16" key="2">
    <citation type="submission" date="2019-07" db="EMBL/GenBank/DDBJ databases">
        <authorList>
            <person name="Seetharam A."/>
            <person name="Woodhouse M."/>
            <person name="Cannon E."/>
        </authorList>
    </citation>
    <scope>NUCLEOTIDE SEQUENCE [LARGE SCALE GENOMIC DNA]</scope>
    <source>
        <strain evidence="16">cv. B73</strain>
    </source>
</reference>
<evidence type="ECO:0000256" key="3">
    <source>
        <dbReference type="ARBA" id="ARBA00022614"/>
    </source>
</evidence>
<dbReference type="eggNOG" id="KOG4204">
    <property type="taxonomic scope" value="Eukaryota"/>
</dbReference>
<evidence type="ECO:0000256" key="4">
    <source>
        <dbReference type="ARBA" id="ARBA00022737"/>
    </source>
</evidence>
<dbReference type="Pfam" id="PF18052">
    <property type="entry name" value="Rx_N"/>
    <property type="match status" value="1"/>
</dbReference>
<keyword evidence="18" id="KW-1267">Proteomics identification</keyword>
<evidence type="ECO:0000313" key="16">
    <source>
        <dbReference type="EnsemblPlants" id="Zm00001eb091490_P001"/>
    </source>
</evidence>
<dbReference type="GO" id="GO:0009626">
    <property type="term" value="P:plant-type hypersensitive response"/>
    <property type="evidence" value="ECO:0007669"/>
    <property type="project" value="UniProtKB-ARBA"/>
</dbReference>
<dbReference type="InterPro" id="IPR044974">
    <property type="entry name" value="Disease_R_plants"/>
</dbReference>
<dbReference type="SUPFAM" id="SSF52540">
    <property type="entry name" value="P-loop containing nucleoside triphosphate hydrolases"/>
    <property type="match status" value="1"/>
</dbReference>
<comment type="subcellular location">
    <subcellularLocation>
        <location evidence="1 9">Nucleus</location>
    </subcellularLocation>
</comment>
<dbReference type="Gramene" id="Zm00001eb091490_T001">
    <property type="protein sequence ID" value="Zm00001eb091490_P001"/>
    <property type="gene ID" value="Zm00001eb091490"/>
</dbReference>
<feature type="domain" description="Disease resistance protein winged helix" evidence="13">
    <location>
        <begin position="429"/>
        <end position="501"/>
    </location>
</feature>
<dbReference type="IntAct" id="A0A1D6EHE5">
    <property type="interactions" value="3"/>
</dbReference>
<evidence type="ECO:0000256" key="5">
    <source>
        <dbReference type="ARBA" id="ARBA00022741"/>
    </source>
</evidence>
<feature type="domain" description="Disease resistance R13L4/SHOC-2-like LRR" evidence="14">
    <location>
        <begin position="555"/>
        <end position="939"/>
    </location>
</feature>
<dbReference type="PANTHER" id="PTHR23155">
    <property type="entry name" value="DISEASE RESISTANCE PROTEIN RP"/>
    <property type="match status" value="1"/>
</dbReference>
<evidence type="ECO:0000256" key="7">
    <source>
        <dbReference type="ARBA" id="ARBA00023054"/>
    </source>
</evidence>
<name>A0A1D6EHE5_MAIZE</name>
<dbReference type="Gene3D" id="1.10.8.430">
    <property type="entry name" value="Helical domain of apoptotic protease-activating factors"/>
    <property type="match status" value="1"/>
</dbReference>
<evidence type="ECO:0000256" key="1">
    <source>
        <dbReference type="ARBA" id="ARBA00004123"/>
    </source>
</evidence>
<accession>A0A1D6EHE5</accession>
<dbReference type="InterPro" id="IPR041118">
    <property type="entry name" value="Rx_N"/>
</dbReference>
<dbReference type="CDD" id="cd14798">
    <property type="entry name" value="RX-CC_like"/>
    <property type="match status" value="1"/>
</dbReference>
<reference evidence="16" key="3">
    <citation type="submission" date="2021-05" db="UniProtKB">
        <authorList>
            <consortium name="EnsemblPlants"/>
        </authorList>
    </citation>
    <scope>IDENTIFICATION</scope>
    <source>
        <strain evidence="16">cv. B73</strain>
    </source>
</reference>
<gene>
    <name evidence="15" type="ORF">ZEAMMB73_Zm00001d004771</name>
</gene>
<dbReference type="PaxDb" id="4577-GRMZM2G065692_P01"/>
<dbReference type="Gene3D" id="1.20.5.4130">
    <property type="match status" value="1"/>
</dbReference>
<dbReference type="EMBL" id="CM007648">
    <property type="protein sequence ID" value="ONM19547.1"/>
    <property type="molecule type" value="Genomic_DNA"/>
</dbReference>
<keyword evidence="6" id="KW-0611">Plant defense</keyword>
<evidence type="ECO:0000256" key="8">
    <source>
        <dbReference type="ARBA" id="ARBA00023242"/>
    </source>
</evidence>
<reference evidence="15 17" key="1">
    <citation type="submission" date="2015-12" db="EMBL/GenBank/DDBJ databases">
        <title>Update maize B73 reference genome by single molecule sequencing technologies.</title>
        <authorList>
            <consortium name="Maize Genome Sequencing Project"/>
            <person name="Ware D."/>
        </authorList>
    </citation>
    <scope>NUCLEOTIDE SEQUENCE [LARGE SCALE GENOMIC DNA]</scope>
    <source>
        <strain evidence="17">cv. B73</strain>
        <tissue evidence="15">Seedling</tissue>
    </source>
</reference>
<dbReference type="Pfam" id="PF02671">
    <property type="entry name" value="PAH"/>
    <property type="match status" value="1"/>
</dbReference>
<keyword evidence="8 9" id="KW-0539">Nucleus</keyword>
<dbReference type="GO" id="GO:0002758">
    <property type="term" value="P:innate immune response-activating signaling pathway"/>
    <property type="evidence" value="ECO:0007669"/>
    <property type="project" value="UniProtKB-ARBA"/>
</dbReference>
<dbReference type="PRINTS" id="PR00364">
    <property type="entry name" value="DISEASERSIST"/>
</dbReference>
<dbReference type="PROSITE" id="PS51477">
    <property type="entry name" value="PAH"/>
    <property type="match status" value="1"/>
</dbReference>
<dbReference type="EnsemblPlants" id="Zm00001eb091490_T001">
    <property type="protein sequence ID" value="Zm00001eb091490_P001"/>
    <property type="gene ID" value="Zm00001eb091490"/>
</dbReference>
<evidence type="ECO:0000256" key="6">
    <source>
        <dbReference type="ARBA" id="ARBA00022821"/>
    </source>
</evidence>
<dbReference type="InterPro" id="IPR036388">
    <property type="entry name" value="WH-like_DNA-bd_sf"/>
</dbReference>
<dbReference type="ExpressionAtlas" id="A0A1D6EHE5">
    <property type="expression patterns" value="baseline and differential"/>
</dbReference>
<evidence type="ECO:0000256" key="2">
    <source>
        <dbReference type="ARBA" id="ARBA00008894"/>
    </source>
</evidence>
<dbReference type="GO" id="GO:0042742">
    <property type="term" value="P:defense response to bacterium"/>
    <property type="evidence" value="ECO:0007669"/>
    <property type="project" value="UniProtKB-ARBA"/>
</dbReference>
<feature type="domain" description="Disease resistance N-terminal" evidence="12">
    <location>
        <begin position="7"/>
        <end position="96"/>
    </location>
</feature>
<dbReference type="PANTHER" id="PTHR23155:SF1116">
    <property type="entry name" value="OS12G0273300 PROTEIN"/>
    <property type="match status" value="1"/>
</dbReference>
<dbReference type="InterPro" id="IPR036600">
    <property type="entry name" value="PAH_sf"/>
</dbReference>